<feature type="region of interest" description="Disordered" evidence="1">
    <location>
        <begin position="101"/>
        <end position="125"/>
    </location>
</feature>
<organism evidence="2 3">
    <name type="scientific">Schistosoma margrebowiei</name>
    <dbReference type="NCBI Taxonomy" id="48269"/>
    <lineage>
        <taxon>Eukaryota</taxon>
        <taxon>Metazoa</taxon>
        <taxon>Spiralia</taxon>
        <taxon>Lophotrochozoa</taxon>
        <taxon>Platyhelminthes</taxon>
        <taxon>Trematoda</taxon>
        <taxon>Digenea</taxon>
        <taxon>Strigeidida</taxon>
        <taxon>Schistosomatoidea</taxon>
        <taxon>Schistosomatidae</taxon>
        <taxon>Schistosoma</taxon>
    </lineage>
</organism>
<protein>
    <submittedName>
        <fullName evidence="2">Uncharacterized protein</fullName>
    </submittedName>
</protein>
<feature type="compositionally biased region" description="Basic and acidic residues" evidence="1">
    <location>
        <begin position="105"/>
        <end position="115"/>
    </location>
</feature>
<gene>
    <name evidence="2" type="ORF">SMRZ_LOCUS3950</name>
</gene>
<proteinExistence type="predicted"/>
<dbReference type="Proteomes" id="UP000277204">
    <property type="component" value="Unassembled WGS sequence"/>
</dbReference>
<dbReference type="EMBL" id="UZAI01001200">
    <property type="protein sequence ID" value="VDO59558.1"/>
    <property type="molecule type" value="Genomic_DNA"/>
</dbReference>
<sequence>MDRRRYNLAAGNKRLDSREMLSYSGHVEENALYTQRIALMLSEKARNALIGSKSHGIRITKFSFKTKEERVTINFTPCYVPTNDGNEDDKDQFCERLQSITAECSRPDNPDERPKHQSWNKQHRV</sequence>
<keyword evidence="3" id="KW-1185">Reference proteome</keyword>
<name>A0A183LJH5_9TREM</name>
<accession>A0A183LJH5</accession>
<reference evidence="2 3" key="1">
    <citation type="submission" date="2018-11" db="EMBL/GenBank/DDBJ databases">
        <authorList>
            <consortium name="Pathogen Informatics"/>
        </authorList>
    </citation>
    <scope>NUCLEOTIDE SEQUENCE [LARGE SCALE GENOMIC DNA]</scope>
    <source>
        <strain evidence="2 3">Zambia</strain>
    </source>
</reference>
<evidence type="ECO:0000313" key="2">
    <source>
        <dbReference type="EMBL" id="VDO59558.1"/>
    </source>
</evidence>
<evidence type="ECO:0000256" key="1">
    <source>
        <dbReference type="SAM" id="MobiDB-lite"/>
    </source>
</evidence>
<evidence type="ECO:0000313" key="3">
    <source>
        <dbReference type="Proteomes" id="UP000277204"/>
    </source>
</evidence>
<dbReference type="AlphaFoldDB" id="A0A183LJH5"/>
<feature type="compositionally biased region" description="Basic residues" evidence="1">
    <location>
        <begin position="116"/>
        <end position="125"/>
    </location>
</feature>